<keyword evidence="7" id="KW-1185">Reference proteome</keyword>
<evidence type="ECO:0000256" key="2">
    <source>
        <dbReference type="ARBA" id="ARBA00007236"/>
    </source>
</evidence>
<comment type="caution">
    <text evidence="6">The sequence shown here is derived from an EMBL/GenBank/DDBJ whole genome shotgun (WGS) entry which is preliminary data.</text>
</comment>
<accession>A0ABD2I3V2</accession>
<feature type="compositionally biased region" description="Low complexity" evidence="5">
    <location>
        <begin position="124"/>
        <end position="139"/>
    </location>
</feature>
<sequence length="433" mass="46437">MSSTKTLAKQMALAAAASAARGGGKAALCGAKEEENCRCRNSGGASIDSRRLRLAGGLKAFGFIGCATTTTTTALAFTETVEDETDEGEEKPIHRQRSSITDAKTRQKTAATAQLLADHHGDEAASSSAPPSSSSSSGSASSSIAASTFCPSSSGGYNICRVGSPASSSASASSFLAYPVLFSCFSACSFPVLPATNTVVAVPSHFRFSLFFLLLCTSQLFICSAVPARHGSSPSDQSSSLIKADQQFTLREECYHRYANSDHHSSLLHWLHRKNASHYSPISPSYQQALLKLRAQELTHGLQVTSGASSCNSRKMKVISASTPLRERALCQFEYVLNYKPNRIPSTFTEVKCSCPRPSIRMVGNRMFECEPLRYQVRVLLFDPECSTFTEHTETIALACVPVLQANTNAEGRDSDEDIAIPVPAEQPDFVPT</sequence>
<dbReference type="InterPro" id="IPR010345">
    <property type="entry name" value="IL-17_fam"/>
</dbReference>
<evidence type="ECO:0000256" key="1">
    <source>
        <dbReference type="ARBA" id="ARBA00004613"/>
    </source>
</evidence>
<evidence type="ECO:0000256" key="3">
    <source>
        <dbReference type="ARBA" id="ARBA00022525"/>
    </source>
</evidence>
<evidence type="ECO:0000313" key="7">
    <source>
        <dbReference type="Proteomes" id="UP001620626"/>
    </source>
</evidence>
<dbReference type="SUPFAM" id="SSF57501">
    <property type="entry name" value="Cystine-knot cytokines"/>
    <property type="match status" value="1"/>
</dbReference>
<reference evidence="6 7" key="1">
    <citation type="submission" date="2024-10" db="EMBL/GenBank/DDBJ databases">
        <authorList>
            <person name="Kim D."/>
        </authorList>
    </citation>
    <scope>NUCLEOTIDE SEQUENCE [LARGE SCALE GENOMIC DNA]</scope>
    <source>
        <strain evidence="6">BH-2024</strain>
    </source>
</reference>
<keyword evidence="4" id="KW-0732">Signal</keyword>
<dbReference type="Pfam" id="PF06083">
    <property type="entry name" value="IL17"/>
    <property type="match status" value="1"/>
</dbReference>
<dbReference type="EMBL" id="JBICBT010001355">
    <property type="protein sequence ID" value="KAL3071865.1"/>
    <property type="molecule type" value="Genomic_DNA"/>
</dbReference>
<dbReference type="AlphaFoldDB" id="A0ABD2I3V2"/>
<feature type="region of interest" description="Disordered" evidence="5">
    <location>
        <begin position="120"/>
        <end position="139"/>
    </location>
</feature>
<feature type="compositionally biased region" description="Acidic residues" evidence="5">
    <location>
        <begin position="80"/>
        <end position="89"/>
    </location>
</feature>
<feature type="region of interest" description="Disordered" evidence="5">
    <location>
        <begin position="80"/>
        <end position="105"/>
    </location>
</feature>
<dbReference type="InterPro" id="IPR029034">
    <property type="entry name" value="Cystine-knot_cytokine"/>
</dbReference>
<proteinExistence type="inferred from homology"/>
<name>A0ABD2I3V2_9BILA</name>
<comment type="subcellular location">
    <subcellularLocation>
        <location evidence="1">Secreted</location>
    </subcellularLocation>
</comment>
<gene>
    <name evidence="6" type="ORF">niasHT_031056</name>
</gene>
<protein>
    <submittedName>
        <fullName evidence="6">Uncharacterized protein</fullName>
    </submittedName>
</protein>
<keyword evidence="3" id="KW-0964">Secreted</keyword>
<evidence type="ECO:0000256" key="4">
    <source>
        <dbReference type="ARBA" id="ARBA00022729"/>
    </source>
</evidence>
<evidence type="ECO:0000313" key="6">
    <source>
        <dbReference type="EMBL" id="KAL3071865.1"/>
    </source>
</evidence>
<dbReference type="Gene3D" id="2.10.90.10">
    <property type="entry name" value="Cystine-knot cytokines"/>
    <property type="match status" value="1"/>
</dbReference>
<organism evidence="6 7">
    <name type="scientific">Heterodera trifolii</name>
    <dbReference type="NCBI Taxonomy" id="157864"/>
    <lineage>
        <taxon>Eukaryota</taxon>
        <taxon>Metazoa</taxon>
        <taxon>Ecdysozoa</taxon>
        <taxon>Nematoda</taxon>
        <taxon>Chromadorea</taxon>
        <taxon>Rhabditida</taxon>
        <taxon>Tylenchina</taxon>
        <taxon>Tylenchomorpha</taxon>
        <taxon>Tylenchoidea</taxon>
        <taxon>Heteroderidae</taxon>
        <taxon>Heteroderinae</taxon>
        <taxon>Heterodera</taxon>
    </lineage>
</organism>
<evidence type="ECO:0000256" key="5">
    <source>
        <dbReference type="SAM" id="MobiDB-lite"/>
    </source>
</evidence>
<dbReference type="Proteomes" id="UP001620626">
    <property type="component" value="Unassembled WGS sequence"/>
</dbReference>
<comment type="similarity">
    <text evidence="2">Belongs to the IL-17 family.</text>
</comment>
<dbReference type="GO" id="GO:0005576">
    <property type="term" value="C:extracellular region"/>
    <property type="evidence" value="ECO:0007669"/>
    <property type="project" value="UniProtKB-SubCell"/>
</dbReference>